<evidence type="ECO:0000256" key="1">
    <source>
        <dbReference type="ARBA" id="ARBA00001946"/>
    </source>
</evidence>
<evidence type="ECO:0000256" key="10">
    <source>
        <dbReference type="SAM" id="Phobius"/>
    </source>
</evidence>
<comment type="caution">
    <text evidence="11">The sequence shown here is derived from an EMBL/GenBank/DDBJ whole genome shotgun (WGS) entry which is preliminary data.</text>
</comment>
<dbReference type="InterPro" id="IPR006371">
    <property type="entry name" value="Polyprenyltransferase_UbiA-li"/>
</dbReference>
<protein>
    <recommendedName>
        <fullName evidence="9">4-hydroxybenzoate polyprenyltransferase</fullName>
        <ecNumber evidence="9">2.5.1.39</ecNumber>
    </recommendedName>
</protein>
<feature type="transmembrane region" description="Helical" evidence="10">
    <location>
        <begin position="20"/>
        <end position="37"/>
    </location>
</feature>
<evidence type="ECO:0000313" key="11">
    <source>
        <dbReference type="EMBL" id="KYZ76866.1"/>
    </source>
</evidence>
<evidence type="ECO:0000256" key="6">
    <source>
        <dbReference type="ARBA" id="ARBA00022692"/>
    </source>
</evidence>
<dbReference type="GO" id="GO:0006744">
    <property type="term" value="P:ubiquinone biosynthetic process"/>
    <property type="evidence" value="ECO:0007669"/>
    <property type="project" value="TreeGrafter"/>
</dbReference>
<comment type="subcellular location">
    <subcellularLocation>
        <location evidence="2">Membrane</location>
        <topology evidence="2">Multi-pass membrane protein</topology>
    </subcellularLocation>
</comment>
<dbReference type="PANTHER" id="PTHR11048">
    <property type="entry name" value="PRENYLTRANSFERASES"/>
    <property type="match status" value="1"/>
</dbReference>
<accession>A0A154BSC4</accession>
<evidence type="ECO:0000256" key="8">
    <source>
        <dbReference type="ARBA" id="ARBA00023136"/>
    </source>
</evidence>
<evidence type="ECO:0000313" key="12">
    <source>
        <dbReference type="Proteomes" id="UP000076268"/>
    </source>
</evidence>
<dbReference type="InterPro" id="IPR044878">
    <property type="entry name" value="UbiA_sf"/>
</dbReference>
<dbReference type="InterPro" id="IPR039653">
    <property type="entry name" value="Prenyltransferase"/>
</dbReference>
<evidence type="ECO:0000256" key="9">
    <source>
        <dbReference type="ARBA" id="ARBA00034524"/>
    </source>
</evidence>
<keyword evidence="4" id="KW-1003">Cell membrane</keyword>
<feature type="transmembrane region" description="Helical" evidence="10">
    <location>
        <begin position="43"/>
        <end position="64"/>
    </location>
</feature>
<name>A0A154BSC4_ANASB</name>
<dbReference type="Proteomes" id="UP000076268">
    <property type="component" value="Unassembled WGS sequence"/>
</dbReference>
<dbReference type="FunFam" id="1.20.120.1780:FF:000001">
    <property type="entry name" value="4-hydroxybenzoate octaprenyltransferase"/>
    <property type="match status" value="1"/>
</dbReference>
<dbReference type="GO" id="GO:0005886">
    <property type="term" value="C:plasma membrane"/>
    <property type="evidence" value="ECO:0007669"/>
    <property type="project" value="TreeGrafter"/>
</dbReference>
<dbReference type="InterPro" id="IPR000537">
    <property type="entry name" value="UbiA_prenyltransferase"/>
</dbReference>
<dbReference type="AlphaFoldDB" id="A0A154BSC4"/>
<dbReference type="Gene3D" id="1.10.357.140">
    <property type="entry name" value="UbiA prenyltransferase"/>
    <property type="match status" value="1"/>
</dbReference>
<keyword evidence="4" id="KW-0997">Cell inner membrane</keyword>
<evidence type="ECO:0000256" key="7">
    <source>
        <dbReference type="ARBA" id="ARBA00022989"/>
    </source>
</evidence>
<comment type="similarity">
    <text evidence="3">Belongs to the UbiA prenyltransferase family.</text>
</comment>
<feature type="transmembrane region" description="Helical" evidence="10">
    <location>
        <begin position="136"/>
        <end position="155"/>
    </location>
</feature>
<dbReference type="GO" id="GO:0008412">
    <property type="term" value="F:4-hydroxybenzoate polyprenyltransferase activity"/>
    <property type="evidence" value="ECO:0007669"/>
    <property type="project" value="UniProtKB-EC"/>
</dbReference>
<evidence type="ECO:0000256" key="3">
    <source>
        <dbReference type="ARBA" id="ARBA00005985"/>
    </source>
</evidence>
<comment type="cofactor">
    <cofactor evidence="1">
        <name>Mg(2+)</name>
        <dbReference type="ChEBI" id="CHEBI:18420"/>
    </cofactor>
</comment>
<dbReference type="NCBIfam" id="TIGR01475">
    <property type="entry name" value="ubiA_other"/>
    <property type="match status" value="1"/>
</dbReference>
<evidence type="ECO:0000256" key="5">
    <source>
        <dbReference type="ARBA" id="ARBA00022679"/>
    </source>
</evidence>
<evidence type="ECO:0000256" key="2">
    <source>
        <dbReference type="ARBA" id="ARBA00004141"/>
    </source>
</evidence>
<organism evidence="11 12">
    <name type="scientific">Anaerosporomusa subterranea</name>
    <dbReference type="NCBI Taxonomy" id="1794912"/>
    <lineage>
        <taxon>Bacteria</taxon>
        <taxon>Bacillati</taxon>
        <taxon>Bacillota</taxon>
        <taxon>Negativicutes</taxon>
        <taxon>Acetonemataceae</taxon>
        <taxon>Anaerosporomusa</taxon>
    </lineage>
</organism>
<evidence type="ECO:0000256" key="4">
    <source>
        <dbReference type="ARBA" id="ARBA00022519"/>
    </source>
</evidence>
<reference evidence="11 12" key="1">
    <citation type="submission" date="2016-02" db="EMBL/GenBank/DDBJ databases">
        <title>Anaerosporomusa subterraneum gen. nov., sp. nov., a spore-forming obligate anaerobe isolated from saprolite.</title>
        <authorList>
            <person name="Choi J.K."/>
            <person name="Shah M."/>
            <person name="Yee N."/>
        </authorList>
    </citation>
    <scope>NUCLEOTIDE SEQUENCE [LARGE SCALE GENOMIC DNA]</scope>
    <source>
        <strain evidence="11 12">RU4</strain>
    </source>
</reference>
<dbReference type="CDD" id="cd13959">
    <property type="entry name" value="PT_UbiA_COQ2"/>
    <property type="match status" value="1"/>
</dbReference>
<proteinExistence type="inferred from homology"/>
<keyword evidence="12" id="KW-1185">Reference proteome</keyword>
<keyword evidence="7 10" id="KW-1133">Transmembrane helix</keyword>
<dbReference type="Pfam" id="PF01040">
    <property type="entry name" value="UbiA"/>
    <property type="match status" value="1"/>
</dbReference>
<keyword evidence="6 10" id="KW-0812">Transmembrane</keyword>
<sequence>MNGLGKLKAHLDNIAFSHSVFALPFAYMGAVLASGGLPPWRDLFWITLAMVGARSSALAINNLVDLKYDRIHPRFTKRPLVSGVIARWEAVTFIVGSLAVFLLAASRLHPVCLRLAPLAIVPFVIYPYMKRISWTCHLVLGLALACAPVGAWLAVRGDISLAAIVLGTAVAIWIAGFDVIYGCLDVDFDRAQGLHSMPVRFGIDQALVLAKLMHSLSISGFIAVGVMLGLGWPYFTGVLLAAGVLVYQHTIVSARNLSAVTQKYFMRNGLVSIFVFLFTLISLELR</sequence>
<dbReference type="PANTHER" id="PTHR11048:SF28">
    <property type="entry name" value="4-HYDROXYBENZOATE POLYPRENYLTRANSFERASE, MITOCHONDRIAL"/>
    <property type="match status" value="1"/>
</dbReference>
<dbReference type="FunFam" id="1.10.357.140:FF:000008">
    <property type="entry name" value="4-hydroxybenzoate octaprenyltransferase"/>
    <property type="match status" value="1"/>
</dbReference>
<keyword evidence="8 10" id="KW-0472">Membrane</keyword>
<keyword evidence="5 11" id="KW-0808">Transferase</keyword>
<feature type="transmembrane region" description="Helical" evidence="10">
    <location>
        <begin position="264"/>
        <end position="283"/>
    </location>
</feature>
<feature type="transmembrane region" description="Helical" evidence="10">
    <location>
        <begin position="161"/>
        <end position="184"/>
    </location>
</feature>
<gene>
    <name evidence="11" type="ORF">AXX12_10205</name>
</gene>
<dbReference type="STRING" id="1794912.AXX12_10205"/>
<dbReference type="EMBL" id="LSGP01000017">
    <property type="protein sequence ID" value="KYZ76866.1"/>
    <property type="molecule type" value="Genomic_DNA"/>
</dbReference>
<dbReference type="Gene3D" id="1.20.120.1780">
    <property type="entry name" value="UbiA prenyltransferase"/>
    <property type="match status" value="1"/>
</dbReference>
<feature type="transmembrane region" description="Helical" evidence="10">
    <location>
        <begin position="85"/>
        <end position="105"/>
    </location>
</feature>
<dbReference type="EC" id="2.5.1.39" evidence="9"/>
<dbReference type="OrthoDB" id="9782418at2"/>